<proteinExistence type="predicted"/>
<dbReference type="AlphaFoldDB" id="A0A329NZ17"/>
<dbReference type="Proteomes" id="UP000251923">
    <property type="component" value="Unassembled WGS sequence"/>
</dbReference>
<gene>
    <name evidence="1" type="ORF">DBT54_09830</name>
</gene>
<name>A0A329NZ17_9LACT</name>
<accession>A0A329NZ17</accession>
<evidence type="ECO:0000313" key="1">
    <source>
        <dbReference type="EMBL" id="RAV76543.1"/>
    </source>
</evidence>
<evidence type="ECO:0000313" key="2">
    <source>
        <dbReference type="Proteomes" id="UP000251923"/>
    </source>
</evidence>
<comment type="caution">
    <text evidence="1">The sequence shown here is derived from an EMBL/GenBank/DDBJ whole genome shotgun (WGS) entry which is preliminary data.</text>
</comment>
<sequence length="103" mass="10909">MSSLLPFFRIHHLQPFVGEAIGIARQGQALAIDAVAVFFGDGAGAVRHRDHGAQGVLVGVVPRQRDAVHLDPEHGLVDAGSIDIAEASRRSLVEIASLQILLS</sequence>
<dbReference type="EMBL" id="QMHM01000060">
    <property type="protein sequence ID" value="RAV76543.1"/>
    <property type="molecule type" value="Genomic_DNA"/>
</dbReference>
<organism evidence="1 2">
    <name type="scientific">Aerococcus urinae</name>
    <dbReference type="NCBI Taxonomy" id="1376"/>
    <lineage>
        <taxon>Bacteria</taxon>
        <taxon>Bacillati</taxon>
        <taxon>Bacillota</taxon>
        <taxon>Bacilli</taxon>
        <taxon>Lactobacillales</taxon>
        <taxon>Aerococcaceae</taxon>
        <taxon>Aerococcus</taxon>
    </lineage>
</organism>
<reference evidence="1 2" key="1">
    <citation type="submission" date="2018-04" db="EMBL/GenBank/DDBJ databases">
        <title>Aerococcus urinae genomes.</title>
        <authorList>
            <person name="Hilt E."/>
            <person name="Gilbert N.M."/>
            <person name="Thomas-White K."/>
            <person name="Putonti C."/>
            <person name="Lewis A.L."/>
            <person name="Visck K.L."/>
            <person name="Wolfe A.J."/>
        </authorList>
    </citation>
    <scope>NUCLEOTIDE SEQUENCE [LARGE SCALE GENOMIC DNA]</scope>
    <source>
        <strain evidence="1 2">UMB7480</strain>
    </source>
</reference>
<protein>
    <submittedName>
        <fullName evidence="1">Uncharacterized protein</fullName>
    </submittedName>
</protein>